<evidence type="ECO:0000313" key="2">
    <source>
        <dbReference type="EMBL" id="ABI42124.1"/>
    </source>
</evidence>
<reference evidence="2" key="1">
    <citation type="submission" date="2006-08" db="EMBL/GenBank/DDBJ databases">
        <title>Complete sequence of Chromosome1 of Shewanella sp. MR-7.</title>
        <authorList>
            <consortium name="US DOE Joint Genome Institute"/>
            <person name="Copeland A."/>
            <person name="Lucas S."/>
            <person name="Lapidus A."/>
            <person name="Barry K."/>
            <person name="Detter J.C."/>
            <person name="Glavina del Rio T."/>
            <person name="Hammon N."/>
            <person name="Israni S."/>
            <person name="Dalin E."/>
            <person name="Tice H."/>
            <person name="Pitluck S."/>
            <person name="Kiss H."/>
            <person name="Brettin T."/>
            <person name="Bruce D."/>
            <person name="Han C."/>
            <person name="Tapia R."/>
            <person name="Gilna P."/>
            <person name="Schmutz J."/>
            <person name="Larimer F."/>
            <person name="Land M."/>
            <person name="Hauser L."/>
            <person name="Kyrpides N."/>
            <person name="Mikhailova N."/>
            <person name="Nealson K."/>
            <person name="Konstantinidis K."/>
            <person name="Klappenbach J."/>
            <person name="Tiedje J."/>
            <person name="Richardson P."/>
        </authorList>
    </citation>
    <scope>NUCLEOTIDE SEQUENCE</scope>
    <source>
        <strain evidence="2">MR-7</strain>
    </source>
</reference>
<evidence type="ECO:0000259" key="1">
    <source>
        <dbReference type="Pfam" id="PF05076"/>
    </source>
</evidence>
<dbReference type="Pfam" id="PF05076">
    <property type="entry name" value="SUFU"/>
    <property type="match status" value="1"/>
</dbReference>
<dbReference type="AlphaFoldDB" id="Q0HXN1"/>
<name>Q0HXN1_SHESR</name>
<dbReference type="KEGG" id="shm:Shewmr7_1125"/>
<organism evidence="2">
    <name type="scientific">Shewanella sp. (strain MR-7)</name>
    <dbReference type="NCBI Taxonomy" id="60481"/>
    <lineage>
        <taxon>Bacteria</taxon>
        <taxon>Pseudomonadati</taxon>
        <taxon>Pseudomonadota</taxon>
        <taxon>Gammaproteobacteria</taxon>
        <taxon>Alteromonadales</taxon>
        <taxon>Shewanellaceae</taxon>
        <taxon>Shewanella</taxon>
    </lineage>
</organism>
<protein>
    <recommendedName>
        <fullName evidence="1">Suppressor of fused-like domain-containing protein</fullName>
    </recommendedName>
</protein>
<proteinExistence type="predicted"/>
<feature type="domain" description="Suppressor of fused-like" evidence="1">
    <location>
        <begin position="64"/>
        <end position="180"/>
    </location>
</feature>
<gene>
    <name evidence="2" type="ordered locus">Shewmr7_1125</name>
</gene>
<dbReference type="HOGENOM" id="CLU_1453480_0_0_6"/>
<dbReference type="InterPro" id="IPR020941">
    <property type="entry name" value="SUFU-like_domain"/>
</dbReference>
<accession>Q0HXN1</accession>
<dbReference type="EMBL" id="CP000444">
    <property type="protein sequence ID" value="ABI42124.1"/>
    <property type="molecule type" value="Genomic_DNA"/>
</dbReference>
<sequence>MNLEDSTFIKKLISCLGSSPFSAERFTIEDDIECDFLLFKDKPYIGVNSVFTNGARFIFDFKPVEFVFTYNYEDIEKSFDAKAFLATFIQLKFMLEPEIAGVGKYFKVPGKVMKEFGFQGVYITRPCYFSDSFFTSKKEVEIYWVIPVYLDEILFLEKSGSASFESMLESLDPDLCDLNRLNLVSS</sequence>